<dbReference type="Pfam" id="PF01073">
    <property type="entry name" value="3Beta_HSD"/>
    <property type="match status" value="1"/>
</dbReference>
<reference evidence="4" key="1">
    <citation type="submission" date="2020-06" db="EMBL/GenBank/DDBJ databases">
        <title>Draft genome sequences of strains closely related to Aspergillus parafelis and Aspergillus hiratsukae.</title>
        <authorList>
            <person name="Dos Santos R.A.C."/>
            <person name="Rivero-Menendez O."/>
            <person name="Steenwyk J.L."/>
            <person name="Mead M.E."/>
            <person name="Goldman G.H."/>
            <person name="Alastruey-Izquierdo A."/>
            <person name="Rokas A."/>
        </authorList>
    </citation>
    <scope>NUCLEOTIDE SEQUENCE</scope>
    <source>
        <strain evidence="4">CNM-CM5793</strain>
        <strain evidence="5">CNM-CM6106</strain>
    </source>
</reference>
<proteinExistence type="inferred from homology"/>
<dbReference type="Proteomes" id="UP000630445">
    <property type="component" value="Unassembled WGS sequence"/>
</dbReference>
<dbReference type="AlphaFoldDB" id="A0A8H6UI40"/>
<dbReference type="InterPro" id="IPR002225">
    <property type="entry name" value="3Beta_OHSteriod_DH/Estase"/>
</dbReference>
<dbReference type="OrthoDB" id="10058185at2759"/>
<keyword evidence="6" id="KW-1185">Reference proteome</keyword>
<keyword evidence="2" id="KW-0560">Oxidoreductase</keyword>
<evidence type="ECO:0000313" key="4">
    <source>
        <dbReference type="EMBL" id="KAF7133745.1"/>
    </source>
</evidence>
<dbReference type="Proteomes" id="UP000662466">
    <property type="component" value="Unassembled WGS sequence"/>
</dbReference>
<comment type="similarity">
    <text evidence="1">Belongs to the 3-beta-HSD family.</text>
</comment>
<gene>
    <name evidence="4" type="ORF">CNMCM5793_005099</name>
    <name evidence="5" type="ORF">CNMCM6106_007884</name>
</gene>
<name>A0A8H6UI40_9EURO</name>
<evidence type="ECO:0000313" key="5">
    <source>
        <dbReference type="EMBL" id="KAF7173773.1"/>
    </source>
</evidence>
<dbReference type="GO" id="GO:0006694">
    <property type="term" value="P:steroid biosynthetic process"/>
    <property type="evidence" value="ECO:0007669"/>
    <property type="project" value="InterPro"/>
</dbReference>
<evidence type="ECO:0000256" key="1">
    <source>
        <dbReference type="ARBA" id="ARBA00009219"/>
    </source>
</evidence>
<dbReference type="GO" id="GO:0016616">
    <property type="term" value="F:oxidoreductase activity, acting on the CH-OH group of donors, NAD or NADP as acceptor"/>
    <property type="evidence" value="ECO:0007669"/>
    <property type="project" value="InterPro"/>
</dbReference>
<dbReference type="PANTHER" id="PTHR43245">
    <property type="entry name" value="BIFUNCTIONAL POLYMYXIN RESISTANCE PROTEIN ARNA"/>
    <property type="match status" value="1"/>
</dbReference>
<comment type="caution">
    <text evidence="4">The sequence shown here is derived from an EMBL/GenBank/DDBJ whole genome shotgun (WGS) entry which is preliminary data.</text>
</comment>
<organism evidence="4 6">
    <name type="scientific">Aspergillus hiratsukae</name>
    <dbReference type="NCBI Taxonomy" id="1194566"/>
    <lineage>
        <taxon>Eukaryota</taxon>
        <taxon>Fungi</taxon>
        <taxon>Dikarya</taxon>
        <taxon>Ascomycota</taxon>
        <taxon>Pezizomycotina</taxon>
        <taxon>Eurotiomycetes</taxon>
        <taxon>Eurotiomycetidae</taxon>
        <taxon>Eurotiales</taxon>
        <taxon>Aspergillaceae</taxon>
        <taxon>Aspergillus</taxon>
        <taxon>Aspergillus subgen. Fumigati</taxon>
    </lineage>
</organism>
<dbReference type="InterPro" id="IPR036291">
    <property type="entry name" value="NAD(P)-bd_dom_sf"/>
</dbReference>
<dbReference type="EMBL" id="JACBAF010001718">
    <property type="protein sequence ID" value="KAF7173773.1"/>
    <property type="molecule type" value="Genomic_DNA"/>
</dbReference>
<protein>
    <recommendedName>
        <fullName evidence="3">3-beta hydroxysteroid dehydrogenase/isomerase domain-containing protein</fullName>
    </recommendedName>
</protein>
<evidence type="ECO:0000259" key="3">
    <source>
        <dbReference type="Pfam" id="PF01073"/>
    </source>
</evidence>
<dbReference type="EMBL" id="JACBAD010001817">
    <property type="protein sequence ID" value="KAF7133745.1"/>
    <property type="molecule type" value="Genomic_DNA"/>
</dbReference>
<sequence>MSSILLVAFIAGLALYLYHVNRAMTQVPEEARLLSPRRWTVEEIKEAYRKAIESPVEVSKSLPPKQHRRYIVVGGSGLVGNWIVTHLLARGEDPTAIRILDLQSPRPQMLDQGVAFVKTDIIDGKAVQAAFAQPWPQKVASLALTVFHNAAVIRPGERHKAFLQFCARVNVDGTRNVLTAAKQYGASCFISTSSGSVLIRRPSFWIAPWTKWPKGVVQILSDATETPKEHNHFFGNYAVSKAEAEHIVRAADSLESNFRTGCIRPVNGIYGVGDTTITGILQA</sequence>
<feature type="domain" description="3-beta hydroxysteroid dehydrogenase/isomerase" evidence="3">
    <location>
        <begin position="71"/>
        <end position="278"/>
    </location>
</feature>
<dbReference type="InterPro" id="IPR050177">
    <property type="entry name" value="Lipid_A_modif_metabolic_enz"/>
</dbReference>
<accession>A0A8H6UI40</accession>
<dbReference type="Gene3D" id="3.40.50.720">
    <property type="entry name" value="NAD(P)-binding Rossmann-like Domain"/>
    <property type="match status" value="1"/>
</dbReference>
<evidence type="ECO:0000256" key="2">
    <source>
        <dbReference type="ARBA" id="ARBA00023002"/>
    </source>
</evidence>
<evidence type="ECO:0000313" key="6">
    <source>
        <dbReference type="Proteomes" id="UP000630445"/>
    </source>
</evidence>
<dbReference type="PANTHER" id="PTHR43245:SF51">
    <property type="entry name" value="SHORT CHAIN DEHYDROGENASE_REDUCTASE FAMILY 42E, MEMBER 2"/>
    <property type="match status" value="1"/>
</dbReference>
<dbReference type="SUPFAM" id="SSF51735">
    <property type="entry name" value="NAD(P)-binding Rossmann-fold domains"/>
    <property type="match status" value="1"/>
</dbReference>